<dbReference type="GO" id="GO:0003968">
    <property type="term" value="F:RNA-directed RNA polymerase activity"/>
    <property type="evidence" value="ECO:0007669"/>
    <property type="project" value="UniProtKB-KW"/>
</dbReference>
<dbReference type="GO" id="GO:0039694">
    <property type="term" value="P:viral RNA genome replication"/>
    <property type="evidence" value="ECO:0007669"/>
    <property type="project" value="InterPro"/>
</dbReference>
<comment type="catalytic activity">
    <reaction evidence="8">
        <text>RNA(n) + a ribonucleoside 5'-triphosphate = RNA(n+1) + diphosphate</text>
        <dbReference type="Rhea" id="RHEA:21248"/>
        <dbReference type="Rhea" id="RHEA-COMP:14527"/>
        <dbReference type="Rhea" id="RHEA-COMP:17342"/>
        <dbReference type="ChEBI" id="CHEBI:33019"/>
        <dbReference type="ChEBI" id="CHEBI:61557"/>
        <dbReference type="ChEBI" id="CHEBI:140395"/>
        <dbReference type="EC" id="2.7.7.48"/>
    </reaction>
</comment>
<proteinExistence type="predicted"/>
<evidence type="ECO:0000256" key="9">
    <source>
        <dbReference type="PIRSR" id="PIRSR605093-1"/>
    </source>
</evidence>
<feature type="binding site" evidence="9">
    <location>
        <position position="327"/>
    </location>
    <ligand>
        <name>Mg(2+)</name>
        <dbReference type="ChEBI" id="CHEBI:18420"/>
        <label>2</label>
    </ligand>
</feature>
<gene>
    <name evidence="11" type="ORF">H1RhizoLitter1328_000003</name>
</gene>
<dbReference type="GO" id="GO:0000166">
    <property type="term" value="F:nucleotide binding"/>
    <property type="evidence" value="ECO:0007669"/>
    <property type="project" value="UniProtKB-KW"/>
</dbReference>
<keyword evidence="9" id="KW-0460">Magnesium</keyword>
<evidence type="ECO:0000313" key="11">
    <source>
        <dbReference type="EMBL" id="QDH89610.1"/>
    </source>
</evidence>
<comment type="cofactor">
    <cofactor evidence="9">
        <name>Mg(2+)</name>
        <dbReference type="ChEBI" id="CHEBI:18420"/>
    </cofactor>
    <text evidence="9">Binds 2 Mg(2+) per subunit.</text>
</comment>
<dbReference type="PROSITE" id="PS50522">
    <property type="entry name" value="RDRP_PHAGE"/>
    <property type="match status" value="1"/>
</dbReference>
<evidence type="ECO:0000256" key="7">
    <source>
        <dbReference type="ARBA" id="ARBA00030248"/>
    </source>
</evidence>
<dbReference type="InterPro" id="IPR007096">
    <property type="entry name" value="RNA-dir_Rpol_cat_phage"/>
</dbReference>
<reference evidence="11" key="1">
    <citation type="submission" date="2019-05" db="EMBL/GenBank/DDBJ databases">
        <title>Metatranscriptomic reconstruction reveals RNA viruses with the potential to shape carbon cycling in soil.</title>
        <authorList>
            <person name="Starr E.P."/>
            <person name="Nuccio E."/>
            <person name="Pett-Ridge J."/>
            <person name="Banfield J.F."/>
            <person name="Firestone M.K."/>
        </authorList>
    </citation>
    <scope>NUCLEOTIDE SEQUENCE</scope>
    <source>
        <strain evidence="11">H1_Rhizo_Litter_1_scaffold_328</strain>
    </source>
</reference>
<evidence type="ECO:0000256" key="6">
    <source>
        <dbReference type="ARBA" id="ARBA00022953"/>
    </source>
</evidence>
<feature type="binding site" evidence="9">
    <location>
        <position position="427"/>
    </location>
    <ligand>
        <name>Mg(2+)</name>
        <dbReference type="ChEBI" id="CHEBI:18420"/>
        <label>2</label>
    </ligand>
</feature>
<dbReference type="Pfam" id="PF03431">
    <property type="entry name" value="RNA_replicase_B"/>
    <property type="match status" value="1"/>
</dbReference>
<keyword evidence="6" id="KW-0693">Viral RNA replication</keyword>
<keyword evidence="5" id="KW-0547">Nucleotide-binding</keyword>
<evidence type="ECO:0000256" key="4">
    <source>
        <dbReference type="ARBA" id="ARBA00022695"/>
    </source>
</evidence>
<evidence type="ECO:0000256" key="3">
    <source>
        <dbReference type="ARBA" id="ARBA00022679"/>
    </source>
</evidence>
<feature type="binding site" evidence="9">
    <location>
        <position position="426"/>
    </location>
    <ligand>
        <name>Mg(2+)</name>
        <dbReference type="ChEBI" id="CHEBI:18420"/>
        <label>2</label>
    </ligand>
</feature>
<feature type="domain" description="RdRp catalytic" evidence="10">
    <location>
        <begin position="312"/>
        <end position="458"/>
    </location>
</feature>
<protein>
    <recommendedName>
        <fullName evidence="1">RNA-directed RNA polymerase</fullName>
        <ecNumber evidence="1">2.7.7.48</ecNumber>
    </recommendedName>
    <alternativeName>
        <fullName evidence="7">RNA replicase beta chain</fullName>
    </alternativeName>
</protein>
<dbReference type="GO" id="GO:0046872">
    <property type="term" value="F:metal ion binding"/>
    <property type="evidence" value="ECO:0007669"/>
    <property type="project" value="UniProtKB-KW"/>
</dbReference>
<name>A0A514D7J8_9VIRU</name>
<accession>A0A514D7J8</accession>
<evidence type="ECO:0000256" key="5">
    <source>
        <dbReference type="ARBA" id="ARBA00022741"/>
    </source>
</evidence>
<keyword evidence="3" id="KW-0808">Transferase</keyword>
<evidence type="ECO:0000256" key="2">
    <source>
        <dbReference type="ARBA" id="ARBA00022484"/>
    </source>
</evidence>
<evidence type="ECO:0000256" key="8">
    <source>
        <dbReference type="ARBA" id="ARBA00048744"/>
    </source>
</evidence>
<dbReference type="InterPro" id="IPR005093">
    <property type="entry name" value="RNArep_beta"/>
</dbReference>
<evidence type="ECO:0000259" key="10">
    <source>
        <dbReference type="PROSITE" id="PS50522"/>
    </source>
</evidence>
<sequence>MQSLVQLLLRVLEESGTLNSIDTSQDRKTILARYRTEGEAFLTITLASMTSDLYKALDQEKVTDDLFPSFKRRKGEKLPVFLGGFFRSVFDPVTGGLLDTSRQSKLAADVVRSMVQITGLLGKLFEQCSESRTLKALERYVENDAKVGYDNHFRRERLESLGLNEKSIRVGMHTLFGSSNSFANHMIRSGNLRPKHGPGSVADSLFGNEKWRQDPWPEELEAVFPFGEWAFNSWLNYLDEVDAGQVADPGEIMPVKVITVPKTQKTPRIIAIEPTAYQYMQQGVRGVLEKSYEIDHFAHTMMGYESQLPNQEMARKGSIDGTLATLDLSDASDLVSCELVDIAFTDWPALRQAILGTRSRLARVPVREDLLSLNKFASMGSALCFPVEAMMFSVMVLLGCRRVLNPRGTLGETKVLLEGKVRVYGDDIIVPVDCAQSVAAVLEAYGLRVNYAKSFWNGNFRESCGKEYWYGFDITYAKVRYRFPSLQKALSRDVESSVHTIAFRNNLREKSYFDTVEWIDNLLEKRLQGVFPIVGVDSPALGRHNDGQYQTDRYDSHLQKPLVKAYVVNVKSPKSNLEGYGALMKCLVKDSDLPNPDPEHLLRAGRPSALRLKLKYVSAC</sequence>
<dbReference type="EMBL" id="MN034921">
    <property type="protein sequence ID" value="QDH89610.1"/>
    <property type="molecule type" value="Genomic_RNA"/>
</dbReference>
<keyword evidence="2 11" id="KW-0696">RNA-directed RNA polymerase</keyword>
<evidence type="ECO:0000256" key="1">
    <source>
        <dbReference type="ARBA" id="ARBA00012494"/>
    </source>
</evidence>
<organism evidence="11">
    <name type="scientific">Leviviridae sp</name>
    <dbReference type="NCBI Taxonomy" id="2027243"/>
    <lineage>
        <taxon>Viruses</taxon>
        <taxon>Riboviria</taxon>
        <taxon>Orthornavirae</taxon>
        <taxon>Lenarviricota</taxon>
        <taxon>Leviviricetes</taxon>
        <taxon>Norzivirales</taxon>
        <taxon>Fiersviridae</taxon>
    </lineage>
</organism>
<keyword evidence="4" id="KW-0548">Nucleotidyltransferase</keyword>
<dbReference type="EC" id="2.7.7.48" evidence="1"/>
<keyword evidence="9" id="KW-0479">Metal-binding</keyword>